<organism evidence="1">
    <name type="scientific">Siphoviridae sp. ctTIi48</name>
    <dbReference type="NCBI Taxonomy" id="2827875"/>
    <lineage>
        <taxon>Viruses</taxon>
        <taxon>Duplodnaviria</taxon>
        <taxon>Heunggongvirae</taxon>
        <taxon>Uroviricota</taxon>
        <taxon>Caudoviricetes</taxon>
    </lineage>
</organism>
<dbReference type="EMBL" id="BK032851">
    <property type="protein sequence ID" value="DAF64117.1"/>
    <property type="molecule type" value="Genomic_DNA"/>
</dbReference>
<proteinExistence type="predicted"/>
<protein>
    <submittedName>
        <fullName evidence="1">Uncharacterized protein</fullName>
    </submittedName>
</protein>
<name>A0A8S5TLE9_9CAUD</name>
<accession>A0A8S5TLE9</accession>
<reference evidence="1" key="1">
    <citation type="journal article" date="2021" name="Proc. Natl. Acad. Sci. U.S.A.">
        <title>A Catalog of Tens of Thousands of Viruses from Human Metagenomes Reveals Hidden Associations with Chronic Diseases.</title>
        <authorList>
            <person name="Tisza M.J."/>
            <person name="Buck C.B."/>
        </authorList>
    </citation>
    <scope>NUCLEOTIDE SEQUENCE</scope>
    <source>
        <strain evidence="1">CtTIi48</strain>
    </source>
</reference>
<sequence>MLITALFILVKLTQKTSIIPKTALTKFPLIFCNCQN</sequence>
<evidence type="ECO:0000313" key="1">
    <source>
        <dbReference type="EMBL" id="DAF64117.1"/>
    </source>
</evidence>